<gene>
    <name evidence="8" type="ORF">NPA09_00015</name>
</gene>
<dbReference type="RefSeq" id="WP_129722693.1">
    <property type="nucleotide sequence ID" value="NZ_CP101808.1"/>
</dbReference>
<dbReference type="PIRSF" id="PIRSF001555">
    <property type="entry name" value="Asp_ammon_ligase"/>
    <property type="match status" value="1"/>
</dbReference>
<sequence>MYKSKLDVRQTQEAIHLIKKHFQKTFSKKLCLIRASAPLFVDSQLKINDYLNGEKPVRFTAKGFENKFEILHSLAKWKRVALKKYNIPTYEGIYTDMNAIRREEDLDYLHSFYVDQWDWEIHINKKDRNTSYLHKIVKKIYSVIKELEEYIIAKFPVLEQKLPQDLTIITSQELADIYPKLTPEEREREYVKTHKAIFISQIGHPLSDGVPHGKRAFDYDDWKFNGDLIFYDAVNDNAIEISSMGIRVDAKSLKIQQTTLEVEEDKLAPYHYAIFNKHLPFSIGGGIGQSRLCMFLLEKKHIGEVQSSFWPEDKIIEWKNEGIELL</sequence>
<evidence type="ECO:0000256" key="4">
    <source>
        <dbReference type="ARBA" id="ARBA00022741"/>
    </source>
</evidence>
<dbReference type="InterPro" id="IPR004618">
    <property type="entry name" value="AsnA"/>
</dbReference>
<accession>A0ABY5J349</accession>
<dbReference type="Proteomes" id="UP001059576">
    <property type="component" value="Chromosome"/>
</dbReference>
<dbReference type="InterPro" id="IPR006195">
    <property type="entry name" value="aa-tRNA-synth_II"/>
</dbReference>
<dbReference type="PANTHER" id="PTHR30073">
    <property type="entry name" value="ASPARTATE--AMMONIA LIGASE"/>
    <property type="match status" value="1"/>
</dbReference>
<keyword evidence="3" id="KW-0028">Amino-acid biosynthesis</keyword>
<dbReference type="GO" id="GO:0016874">
    <property type="term" value="F:ligase activity"/>
    <property type="evidence" value="ECO:0007669"/>
    <property type="project" value="UniProtKB-KW"/>
</dbReference>
<evidence type="ECO:0000313" key="9">
    <source>
        <dbReference type="Proteomes" id="UP001059576"/>
    </source>
</evidence>
<keyword evidence="1" id="KW-0963">Cytoplasm</keyword>
<name>A0ABY5J349_9BACT</name>
<keyword evidence="2 8" id="KW-0436">Ligase</keyword>
<dbReference type="InterPro" id="IPR045864">
    <property type="entry name" value="aa-tRNA-synth_II/BPL/LPL"/>
</dbReference>
<feature type="domain" description="Aminoacyl-transfer RNA synthetases class-II family profile" evidence="7">
    <location>
        <begin position="91"/>
        <end position="311"/>
    </location>
</feature>
<keyword evidence="6" id="KW-0061">Asparagine biosynthesis</keyword>
<dbReference type="Pfam" id="PF03590">
    <property type="entry name" value="AsnA"/>
    <property type="match status" value="1"/>
</dbReference>
<keyword evidence="5" id="KW-0067">ATP-binding</keyword>
<evidence type="ECO:0000256" key="6">
    <source>
        <dbReference type="ARBA" id="ARBA00022888"/>
    </source>
</evidence>
<protein>
    <submittedName>
        <fullName evidence="8">Aspartate--ammonia ligase</fullName>
    </submittedName>
</protein>
<evidence type="ECO:0000259" key="7">
    <source>
        <dbReference type="PROSITE" id="PS50862"/>
    </source>
</evidence>
<evidence type="ECO:0000256" key="2">
    <source>
        <dbReference type="ARBA" id="ARBA00022598"/>
    </source>
</evidence>
<evidence type="ECO:0000313" key="8">
    <source>
        <dbReference type="EMBL" id="UUD36956.1"/>
    </source>
</evidence>
<dbReference type="SUPFAM" id="SSF55681">
    <property type="entry name" value="Class II aaRS and biotin synthetases"/>
    <property type="match status" value="1"/>
</dbReference>
<evidence type="ECO:0000256" key="3">
    <source>
        <dbReference type="ARBA" id="ARBA00022605"/>
    </source>
</evidence>
<proteinExistence type="predicted"/>
<keyword evidence="4" id="KW-0547">Nucleotide-binding</keyword>
<dbReference type="Gene3D" id="3.30.930.10">
    <property type="entry name" value="Bira Bifunctional Protein, Domain 2"/>
    <property type="match status" value="1"/>
</dbReference>
<dbReference type="EMBL" id="CP101808">
    <property type="protein sequence ID" value="UUD36956.1"/>
    <property type="molecule type" value="Genomic_DNA"/>
</dbReference>
<keyword evidence="9" id="KW-1185">Reference proteome</keyword>
<organism evidence="8 9">
    <name type="scientific">Mycoplasmopsis equigenitalium</name>
    <dbReference type="NCBI Taxonomy" id="114883"/>
    <lineage>
        <taxon>Bacteria</taxon>
        <taxon>Bacillati</taxon>
        <taxon>Mycoplasmatota</taxon>
        <taxon>Mycoplasmoidales</taxon>
        <taxon>Metamycoplasmataceae</taxon>
        <taxon>Mycoplasmopsis</taxon>
    </lineage>
</organism>
<evidence type="ECO:0000256" key="5">
    <source>
        <dbReference type="ARBA" id="ARBA00022840"/>
    </source>
</evidence>
<dbReference type="PROSITE" id="PS50862">
    <property type="entry name" value="AA_TRNA_LIGASE_II"/>
    <property type="match status" value="1"/>
</dbReference>
<evidence type="ECO:0000256" key="1">
    <source>
        <dbReference type="ARBA" id="ARBA00022490"/>
    </source>
</evidence>
<dbReference type="PANTHER" id="PTHR30073:SF5">
    <property type="entry name" value="ASPARTATE--AMMONIA LIGASE"/>
    <property type="match status" value="1"/>
</dbReference>
<reference evidence="8" key="1">
    <citation type="submission" date="2022-07" db="EMBL/GenBank/DDBJ databases">
        <title>Complete genome of Mycoplasma equigenitalium type strain T37.</title>
        <authorList>
            <person name="Spergser J."/>
        </authorList>
    </citation>
    <scope>NUCLEOTIDE SEQUENCE</scope>
    <source>
        <strain evidence="8">T37</strain>
    </source>
</reference>